<keyword evidence="1" id="KW-0812">Transmembrane</keyword>
<proteinExistence type="predicted"/>
<accession>A0A812YM52</accession>
<organism evidence="2 3">
    <name type="scientific">Symbiodinium pilosum</name>
    <name type="common">Dinoflagellate</name>
    <dbReference type="NCBI Taxonomy" id="2952"/>
    <lineage>
        <taxon>Eukaryota</taxon>
        <taxon>Sar</taxon>
        <taxon>Alveolata</taxon>
        <taxon>Dinophyceae</taxon>
        <taxon>Suessiales</taxon>
        <taxon>Symbiodiniaceae</taxon>
        <taxon>Symbiodinium</taxon>
    </lineage>
</organism>
<keyword evidence="1" id="KW-1133">Transmembrane helix</keyword>
<feature type="transmembrane region" description="Helical" evidence="1">
    <location>
        <begin position="75"/>
        <end position="95"/>
    </location>
</feature>
<dbReference type="OrthoDB" id="411744at2759"/>
<protein>
    <submittedName>
        <fullName evidence="2">Uncharacterized protein</fullName>
    </submittedName>
</protein>
<evidence type="ECO:0000256" key="1">
    <source>
        <dbReference type="SAM" id="Phobius"/>
    </source>
</evidence>
<keyword evidence="1" id="KW-0472">Membrane</keyword>
<feature type="non-terminal residue" evidence="2">
    <location>
        <position position="1"/>
    </location>
</feature>
<name>A0A812YM52_SYMPI</name>
<sequence length="122" mass="13779">SGLDWEVYYLLFALNCAWLVVQAAMAVLRVRGQRKFSFFAFAEATIVGTWPIISDAYDTLKDVLFGALCIQSEHWLLKLIGVISWLYLILIHMYFARDDNCVTDLISCYLCVLMAPTSAADA</sequence>
<evidence type="ECO:0000313" key="3">
    <source>
        <dbReference type="Proteomes" id="UP000649617"/>
    </source>
</evidence>
<feature type="transmembrane region" description="Helical" evidence="1">
    <location>
        <begin position="6"/>
        <end position="28"/>
    </location>
</feature>
<comment type="caution">
    <text evidence="2">The sequence shown here is derived from an EMBL/GenBank/DDBJ whole genome shotgun (WGS) entry which is preliminary data.</text>
</comment>
<evidence type="ECO:0000313" key="2">
    <source>
        <dbReference type="EMBL" id="CAE7783542.1"/>
    </source>
</evidence>
<reference evidence="2" key="1">
    <citation type="submission" date="2021-02" db="EMBL/GenBank/DDBJ databases">
        <authorList>
            <person name="Dougan E. K."/>
            <person name="Rhodes N."/>
            <person name="Thang M."/>
            <person name="Chan C."/>
        </authorList>
    </citation>
    <scope>NUCLEOTIDE SEQUENCE</scope>
</reference>
<dbReference type="AlphaFoldDB" id="A0A812YM52"/>
<dbReference type="Proteomes" id="UP000649617">
    <property type="component" value="Unassembled WGS sequence"/>
</dbReference>
<gene>
    <name evidence="2" type="ORF">SPIL2461_LOCUS23324</name>
</gene>
<keyword evidence="3" id="KW-1185">Reference proteome</keyword>
<dbReference type="EMBL" id="CAJNIZ010048166">
    <property type="protein sequence ID" value="CAE7783542.1"/>
    <property type="molecule type" value="Genomic_DNA"/>
</dbReference>
<feature type="non-terminal residue" evidence="2">
    <location>
        <position position="122"/>
    </location>
</feature>